<name>A0ABW7LJM8_9RHOB</name>
<dbReference type="EMBL" id="JBIMPR010000006">
    <property type="protein sequence ID" value="MFH5774394.1"/>
    <property type="molecule type" value="Genomic_DNA"/>
</dbReference>
<gene>
    <name evidence="1" type="ORF">ACHFJ0_09070</name>
</gene>
<accession>A0ABW7LJM8</accession>
<keyword evidence="2" id="KW-1185">Reference proteome</keyword>
<comment type="caution">
    <text evidence="1">The sequence shown here is derived from an EMBL/GenBank/DDBJ whole genome shotgun (WGS) entry which is preliminary data.</text>
</comment>
<evidence type="ECO:0000313" key="1">
    <source>
        <dbReference type="EMBL" id="MFH5774394.1"/>
    </source>
</evidence>
<dbReference type="Proteomes" id="UP001609376">
    <property type="component" value="Unassembled WGS sequence"/>
</dbReference>
<reference evidence="1 2" key="1">
    <citation type="submission" date="2024-10" db="EMBL/GenBank/DDBJ databases">
        <title>Paracoccus drimophilus sp. nov., a novel bacterium from corn roots in Hunan.</title>
        <authorList>
            <person name="Li X."/>
        </authorList>
    </citation>
    <scope>NUCLEOTIDE SEQUENCE [LARGE SCALE GENOMIC DNA]</scope>
    <source>
        <strain evidence="1 2">NGMCC 1.201697</strain>
    </source>
</reference>
<sequence length="113" mass="13213">MESFDREVISLLYTTDDWVDLYQLHEMKLLSPGQLASTLLMLMKDGLCEIEGMSARLTAKGRDWVFSKRKEIFLVAARDWARKTSQNPQSIDRDEPYLPDLSRLDVNFFLKRP</sequence>
<proteinExistence type="predicted"/>
<evidence type="ECO:0008006" key="3">
    <source>
        <dbReference type="Google" id="ProtNLM"/>
    </source>
</evidence>
<evidence type="ECO:0000313" key="2">
    <source>
        <dbReference type="Proteomes" id="UP001609376"/>
    </source>
</evidence>
<dbReference type="RefSeq" id="WP_395133410.1">
    <property type="nucleotide sequence ID" value="NZ_JBIMPR010000006.1"/>
</dbReference>
<protein>
    <recommendedName>
        <fullName evidence="3">MarR family transcriptional regulator</fullName>
    </recommendedName>
</protein>
<organism evidence="1 2">
    <name type="scientific">Paracoccus broussonetiae subsp. drimophilus</name>
    <dbReference type="NCBI Taxonomy" id="3373869"/>
    <lineage>
        <taxon>Bacteria</taxon>
        <taxon>Pseudomonadati</taxon>
        <taxon>Pseudomonadota</taxon>
        <taxon>Alphaproteobacteria</taxon>
        <taxon>Rhodobacterales</taxon>
        <taxon>Paracoccaceae</taxon>
        <taxon>Paracoccus</taxon>
        <taxon>Paracoccus broussonetiae</taxon>
    </lineage>
</organism>